<organism evidence="2 3">
    <name type="scientific">Exophiala aquamarina CBS 119918</name>
    <dbReference type="NCBI Taxonomy" id="1182545"/>
    <lineage>
        <taxon>Eukaryota</taxon>
        <taxon>Fungi</taxon>
        <taxon>Dikarya</taxon>
        <taxon>Ascomycota</taxon>
        <taxon>Pezizomycotina</taxon>
        <taxon>Eurotiomycetes</taxon>
        <taxon>Chaetothyriomycetidae</taxon>
        <taxon>Chaetothyriales</taxon>
        <taxon>Herpotrichiellaceae</taxon>
        <taxon>Exophiala</taxon>
    </lineage>
</organism>
<dbReference type="HOGENOM" id="CLU_1885760_0_0_1"/>
<dbReference type="PANTHER" id="PTHR37017">
    <property type="entry name" value="AB HYDROLASE-1 DOMAIN-CONTAINING PROTEIN-RELATED"/>
    <property type="match status" value="1"/>
</dbReference>
<dbReference type="Pfam" id="PF12697">
    <property type="entry name" value="Abhydrolase_6"/>
    <property type="match status" value="1"/>
</dbReference>
<dbReference type="GeneID" id="25285801"/>
<dbReference type="OrthoDB" id="4110502at2759"/>
<proteinExistence type="predicted"/>
<dbReference type="VEuPathDB" id="FungiDB:A1O9_10900"/>
<dbReference type="AlphaFoldDB" id="A0A072NZZ0"/>
<comment type="caution">
    <text evidence="2">The sequence shown here is derived from an EMBL/GenBank/DDBJ whole genome shotgun (WGS) entry which is preliminary data.</text>
</comment>
<reference evidence="2 3" key="1">
    <citation type="submission" date="2013-03" db="EMBL/GenBank/DDBJ databases">
        <title>The Genome Sequence of Exophiala aquamarina CBS 119918.</title>
        <authorList>
            <consortium name="The Broad Institute Genomics Platform"/>
            <person name="Cuomo C."/>
            <person name="de Hoog S."/>
            <person name="Gorbushina A."/>
            <person name="Walker B."/>
            <person name="Young S.K."/>
            <person name="Zeng Q."/>
            <person name="Gargeya S."/>
            <person name="Fitzgerald M."/>
            <person name="Haas B."/>
            <person name="Abouelleil A."/>
            <person name="Allen A.W."/>
            <person name="Alvarado L."/>
            <person name="Arachchi H.M."/>
            <person name="Berlin A.M."/>
            <person name="Chapman S.B."/>
            <person name="Gainer-Dewar J."/>
            <person name="Goldberg J."/>
            <person name="Griggs A."/>
            <person name="Gujja S."/>
            <person name="Hansen M."/>
            <person name="Howarth C."/>
            <person name="Imamovic A."/>
            <person name="Ireland A."/>
            <person name="Larimer J."/>
            <person name="McCowan C."/>
            <person name="Murphy C."/>
            <person name="Pearson M."/>
            <person name="Poon T.W."/>
            <person name="Priest M."/>
            <person name="Roberts A."/>
            <person name="Saif S."/>
            <person name="Shea T."/>
            <person name="Sisk P."/>
            <person name="Sykes S."/>
            <person name="Wortman J."/>
            <person name="Nusbaum C."/>
            <person name="Birren B."/>
        </authorList>
    </citation>
    <scope>NUCLEOTIDE SEQUENCE [LARGE SCALE GENOMIC DNA]</scope>
    <source>
        <strain evidence="2 3">CBS 119918</strain>
    </source>
</reference>
<accession>A0A072NZZ0</accession>
<dbReference type="EMBL" id="AMGV01000015">
    <property type="protein sequence ID" value="KEF52992.1"/>
    <property type="molecule type" value="Genomic_DNA"/>
</dbReference>
<keyword evidence="3" id="KW-1185">Reference proteome</keyword>
<dbReference type="RefSeq" id="XP_013255582.1">
    <property type="nucleotide sequence ID" value="XM_013400128.1"/>
</dbReference>
<evidence type="ECO:0000313" key="2">
    <source>
        <dbReference type="EMBL" id="KEF52992.1"/>
    </source>
</evidence>
<evidence type="ECO:0000313" key="3">
    <source>
        <dbReference type="Proteomes" id="UP000027920"/>
    </source>
</evidence>
<name>A0A072NZZ0_9EURO</name>
<dbReference type="STRING" id="1182545.A0A072NZZ0"/>
<dbReference type="Proteomes" id="UP000027920">
    <property type="component" value="Unassembled WGS sequence"/>
</dbReference>
<dbReference type="PANTHER" id="PTHR37017:SF11">
    <property type="entry name" value="ESTERASE_LIPASE_THIOESTERASE DOMAIN-CONTAINING PROTEIN"/>
    <property type="match status" value="1"/>
</dbReference>
<gene>
    <name evidence="2" type="ORF">A1O9_10900</name>
</gene>
<protein>
    <recommendedName>
        <fullName evidence="1">AB hydrolase-1 domain-containing protein</fullName>
    </recommendedName>
</protein>
<evidence type="ECO:0000259" key="1">
    <source>
        <dbReference type="Pfam" id="PF12697"/>
    </source>
</evidence>
<feature type="domain" description="AB hydrolase-1" evidence="1">
    <location>
        <begin position="1"/>
        <end position="134"/>
    </location>
</feature>
<dbReference type="InterPro" id="IPR052897">
    <property type="entry name" value="Sec-Metab_Biosynth_Hydrolase"/>
</dbReference>
<dbReference type="InterPro" id="IPR000073">
    <property type="entry name" value="AB_hydrolase_1"/>
</dbReference>
<dbReference type="InterPro" id="IPR029058">
    <property type="entry name" value="AB_hydrolase_fold"/>
</dbReference>
<sequence length="135" mass="14722">MHSYGGLVGSEAAAGLGRAERSKYGLQGGVIGLMYVCAFILPLGHHLCTALGGELAPFIKAETDGSCNPNNPEHDFYNDLSPSEQTFWALKLQHHTVIAQKTPLTKRAYTEITVSSLYCENDQALPLWLQEAMVK</sequence>
<dbReference type="Gene3D" id="3.40.50.1820">
    <property type="entry name" value="alpha/beta hydrolase"/>
    <property type="match status" value="1"/>
</dbReference>